<gene>
    <name evidence="1" type="ORF">DD924_06340</name>
</gene>
<comment type="caution">
    <text evidence="1">The sequence shown here is derived from an EMBL/GenBank/DDBJ whole genome shotgun (WGS) entry which is preliminary data.</text>
</comment>
<dbReference type="Proteomes" id="UP000246351">
    <property type="component" value="Unassembled WGS sequence"/>
</dbReference>
<protein>
    <submittedName>
        <fullName evidence="1">Ribose-5-phosphate isomerase</fullName>
        <ecNumber evidence="1">5.3.1.6</ecNumber>
    </submittedName>
</protein>
<name>A0A317Z963_STAPS</name>
<keyword evidence="1" id="KW-0413">Isomerase</keyword>
<feature type="non-terminal residue" evidence="1">
    <location>
        <position position="1"/>
    </location>
</feature>
<evidence type="ECO:0000313" key="2">
    <source>
        <dbReference type="Proteomes" id="UP000246351"/>
    </source>
</evidence>
<dbReference type="EC" id="5.3.1.6" evidence="1"/>
<organism evidence="1 2">
    <name type="scientific">Staphylococcus pseudintermedius</name>
    <dbReference type="NCBI Taxonomy" id="283734"/>
    <lineage>
        <taxon>Bacteria</taxon>
        <taxon>Bacillati</taxon>
        <taxon>Bacillota</taxon>
        <taxon>Bacilli</taxon>
        <taxon>Bacillales</taxon>
        <taxon>Staphylococcaceae</taxon>
        <taxon>Staphylococcus</taxon>
        <taxon>Staphylococcus intermedius group</taxon>
    </lineage>
</organism>
<accession>A0A317Z963</accession>
<dbReference type="EMBL" id="QEIV01000529">
    <property type="protein sequence ID" value="PWZ98761.1"/>
    <property type="molecule type" value="Genomic_DNA"/>
</dbReference>
<dbReference type="GO" id="GO:0004751">
    <property type="term" value="F:ribose-5-phosphate isomerase activity"/>
    <property type="evidence" value="ECO:0007669"/>
    <property type="project" value="UniProtKB-EC"/>
</dbReference>
<evidence type="ECO:0000313" key="1">
    <source>
        <dbReference type="EMBL" id="PWZ98761.1"/>
    </source>
</evidence>
<dbReference type="AlphaFoldDB" id="A0A317Z963"/>
<proteinExistence type="predicted"/>
<sequence>FLDTVEEAIVGTEQGVKLIKLSDIK</sequence>
<reference evidence="1 2" key="1">
    <citation type="journal article" date="2018" name="Vet. Microbiol.">
        <title>Clonal diversity and geographic distribution of methicillin-resistant Staphylococcus pseudintermedius from Australian animals: Discovery of novel sequence types.</title>
        <authorList>
            <person name="Worthing K.A."/>
            <person name="Abraham S."/>
            <person name="Coombs G.W."/>
            <person name="Pang S."/>
            <person name="Saputra S."/>
            <person name="Jordan D."/>
            <person name="Trott D.J."/>
            <person name="Norris J.M."/>
        </authorList>
    </citation>
    <scope>NUCLEOTIDE SEQUENCE [LARGE SCALE GENOMIC DNA]</scope>
    <source>
        <strain evidence="1 2">ST71 3</strain>
    </source>
</reference>